<feature type="region of interest" description="Disordered" evidence="2">
    <location>
        <begin position="161"/>
        <end position="183"/>
    </location>
</feature>
<keyword evidence="1" id="KW-0175">Coiled coil</keyword>
<organism evidence="3 4">
    <name type="scientific">Ciona intestinalis</name>
    <name type="common">Transparent sea squirt</name>
    <name type="synonym">Ascidia intestinalis</name>
    <dbReference type="NCBI Taxonomy" id="7719"/>
    <lineage>
        <taxon>Eukaryota</taxon>
        <taxon>Metazoa</taxon>
        <taxon>Chordata</taxon>
        <taxon>Tunicata</taxon>
        <taxon>Ascidiacea</taxon>
        <taxon>Phlebobranchia</taxon>
        <taxon>Cionidae</taxon>
        <taxon>Ciona</taxon>
    </lineage>
</organism>
<evidence type="ECO:0000313" key="3">
    <source>
        <dbReference type="Ensembl" id="ENSCINP00000033953.1"/>
    </source>
</evidence>
<dbReference type="AlphaFoldDB" id="H2XWB9"/>
<evidence type="ECO:0000256" key="2">
    <source>
        <dbReference type="SAM" id="MobiDB-lite"/>
    </source>
</evidence>
<evidence type="ECO:0000256" key="1">
    <source>
        <dbReference type="SAM" id="Coils"/>
    </source>
</evidence>
<keyword evidence="4" id="KW-1185">Reference proteome</keyword>
<proteinExistence type="predicted"/>
<dbReference type="InParanoid" id="H2XWB9"/>
<name>H2XWB9_CIOIN</name>
<protein>
    <submittedName>
        <fullName evidence="3">Uncharacterized protein</fullName>
    </submittedName>
</protein>
<reference evidence="3" key="3">
    <citation type="submission" date="2025-08" db="UniProtKB">
        <authorList>
            <consortium name="Ensembl"/>
        </authorList>
    </citation>
    <scope>IDENTIFICATION</scope>
</reference>
<reference evidence="3" key="2">
    <citation type="journal article" date="2008" name="Genome Biol.">
        <title>Improved genome assembly and evidence-based global gene model set for the chordate Ciona intestinalis: new insight into intron and operon populations.</title>
        <authorList>
            <person name="Satou Y."/>
            <person name="Mineta K."/>
            <person name="Ogasawara M."/>
            <person name="Sasakura Y."/>
            <person name="Shoguchi E."/>
            <person name="Ueno K."/>
            <person name="Yamada L."/>
            <person name="Matsumoto J."/>
            <person name="Wasserscheid J."/>
            <person name="Dewar K."/>
            <person name="Wiley G.B."/>
            <person name="Macmil S.L."/>
            <person name="Roe B.A."/>
            <person name="Zeller R.W."/>
            <person name="Hastings K.E."/>
            <person name="Lemaire P."/>
            <person name="Lindquist E."/>
            <person name="Endo T."/>
            <person name="Hotta K."/>
            <person name="Inaba K."/>
        </authorList>
    </citation>
    <scope>NUCLEOTIDE SEQUENCE [LARGE SCALE GENOMIC DNA]</scope>
    <source>
        <strain evidence="3">wild type</strain>
    </source>
</reference>
<reference evidence="4" key="1">
    <citation type="journal article" date="2002" name="Science">
        <title>The draft genome of Ciona intestinalis: insights into chordate and vertebrate origins.</title>
        <authorList>
            <person name="Dehal P."/>
            <person name="Satou Y."/>
            <person name="Campbell R.K."/>
            <person name="Chapman J."/>
            <person name="Degnan B."/>
            <person name="De Tomaso A."/>
            <person name="Davidson B."/>
            <person name="Di Gregorio A."/>
            <person name="Gelpke M."/>
            <person name="Goodstein D.M."/>
            <person name="Harafuji N."/>
            <person name="Hastings K.E."/>
            <person name="Ho I."/>
            <person name="Hotta K."/>
            <person name="Huang W."/>
            <person name="Kawashima T."/>
            <person name="Lemaire P."/>
            <person name="Martinez D."/>
            <person name="Meinertzhagen I.A."/>
            <person name="Necula S."/>
            <person name="Nonaka M."/>
            <person name="Putnam N."/>
            <person name="Rash S."/>
            <person name="Saiga H."/>
            <person name="Satake M."/>
            <person name="Terry A."/>
            <person name="Yamada L."/>
            <person name="Wang H.G."/>
            <person name="Awazu S."/>
            <person name="Azumi K."/>
            <person name="Boore J."/>
            <person name="Branno M."/>
            <person name="Chin-Bow S."/>
            <person name="DeSantis R."/>
            <person name="Doyle S."/>
            <person name="Francino P."/>
            <person name="Keys D.N."/>
            <person name="Haga S."/>
            <person name="Hayashi H."/>
            <person name="Hino K."/>
            <person name="Imai K.S."/>
            <person name="Inaba K."/>
            <person name="Kano S."/>
            <person name="Kobayashi K."/>
            <person name="Kobayashi M."/>
            <person name="Lee B.I."/>
            <person name="Makabe K.W."/>
            <person name="Manohar C."/>
            <person name="Matassi G."/>
            <person name="Medina M."/>
            <person name="Mochizuki Y."/>
            <person name="Mount S."/>
            <person name="Morishita T."/>
            <person name="Miura S."/>
            <person name="Nakayama A."/>
            <person name="Nishizaka S."/>
            <person name="Nomoto H."/>
            <person name="Ohta F."/>
            <person name="Oishi K."/>
            <person name="Rigoutsos I."/>
            <person name="Sano M."/>
            <person name="Sasaki A."/>
            <person name="Sasakura Y."/>
            <person name="Shoguchi E."/>
            <person name="Shin-i T."/>
            <person name="Spagnuolo A."/>
            <person name="Stainier D."/>
            <person name="Suzuki M.M."/>
            <person name="Tassy O."/>
            <person name="Takatori N."/>
            <person name="Tokuoka M."/>
            <person name="Yagi K."/>
            <person name="Yoshizaki F."/>
            <person name="Wada S."/>
            <person name="Zhang C."/>
            <person name="Hyatt P.D."/>
            <person name="Larimer F."/>
            <person name="Detter C."/>
            <person name="Doggett N."/>
            <person name="Glavina T."/>
            <person name="Hawkins T."/>
            <person name="Richardson P."/>
            <person name="Lucas S."/>
            <person name="Kohara Y."/>
            <person name="Levine M."/>
            <person name="Satoh N."/>
            <person name="Rokhsar D.S."/>
        </authorList>
    </citation>
    <scope>NUCLEOTIDE SEQUENCE [LARGE SCALE GENOMIC DNA]</scope>
</reference>
<accession>H2XWB9</accession>
<dbReference type="OMA" id="KVSGMEM"/>
<dbReference type="Ensembl" id="ENSCINT00000036023.1">
    <property type="protein sequence ID" value="ENSCINP00000033953.1"/>
    <property type="gene ID" value="ENSCING00000018743.1"/>
</dbReference>
<sequence>MDDSSILDEVLMNDSLSLSDATKASVSYNTCNRAGMDNIGWCENCNKSAQDMQSRHKRHLDMVKQKLLFTDNLIQMYAKCKSKLDDAMMKVTSLEQQCEKKETDNQLIQQQLEALLANKNTSEVENLQKRISTLQQSNESLQDKVSGMEMTRQMYEHKIQSMKEEESVKRDTKKQHNHDMNALEKELKQTRKKLENIEKENEKLQKKLEIAAAGRRLRRN</sequence>
<feature type="compositionally biased region" description="Basic and acidic residues" evidence="2">
    <location>
        <begin position="161"/>
        <end position="170"/>
    </location>
</feature>
<reference evidence="3" key="4">
    <citation type="submission" date="2025-09" db="UniProtKB">
        <authorList>
            <consortium name="Ensembl"/>
        </authorList>
    </citation>
    <scope>IDENTIFICATION</scope>
</reference>
<dbReference type="HOGENOM" id="CLU_1100589_0_0_1"/>
<dbReference type="GeneTree" id="ENSGT00530000068974"/>
<dbReference type="EMBL" id="EAAA01002647">
    <property type="status" value="NOT_ANNOTATED_CDS"/>
    <property type="molecule type" value="Genomic_DNA"/>
</dbReference>
<evidence type="ECO:0000313" key="4">
    <source>
        <dbReference type="Proteomes" id="UP000008144"/>
    </source>
</evidence>
<feature type="coiled-coil region" evidence="1">
    <location>
        <begin position="77"/>
        <end position="144"/>
    </location>
</feature>
<dbReference type="Proteomes" id="UP000008144">
    <property type="component" value="Chromosome 8"/>
</dbReference>